<accession>A0ABP0AEI6</accession>
<evidence type="ECO:0000313" key="1">
    <source>
        <dbReference type="EMBL" id="CAK6448649.1"/>
    </source>
</evidence>
<protein>
    <submittedName>
        <fullName evidence="1">Uncharacterized protein</fullName>
    </submittedName>
</protein>
<reference evidence="1" key="1">
    <citation type="submission" date="2023-12" db="EMBL/GenBank/DDBJ databases">
        <authorList>
            <person name="Brown T."/>
        </authorList>
    </citation>
    <scope>NUCLEOTIDE SEQUENCE</scope>
</reference>
<evidence type="ECO:0000313" key="2">
    <source>
        <dbReference type="Proteomes" id="UP001314169"/>
    </source>
</evidence>
<keyword evidence="2" id="KW-1185">Reference proteome</keyword>
<proteinExistence type="predicted"/>
<sequence>MGRKQLQSVPFPGVAPLGLAREGWKSPPGAGVSPEEEMVGWGILEMLGGGGDALSVWGKGWETVKLVSERWGRLSAALQSCQCGPWPPGLAVDMAPPTCLPPALPALADCRNAHDIALAHLRCPEVALARALTCSPRGVQVPYELCNLKG</sequence>
<organism evidence="1 2">
    <name type="scientific">Pipistrellus nathusii</name>
    <name type="common">Nathusius' pipistrelle</name>
    <dbReference type="NCBI Taxonomy" id="59473"/>
    <lineage>
        <taxon>Eukaryota</taxon>
        <taxon>Metazoa</taxon>
        <taxon>Chordata</taxon>
        <taxon>Craniata</taxon>
        <taxon>Vertebrata</taxon>
        <taxon>Euteleostomi</taxon>
        <taxon>Mammalia</taxon>
        <taxon>Eutheria</taxon>
        <taxon>Laurasiatheria</taxon>
        <taxon>Chiroptera</taxon>
        <taxon>Yangochiroptera</taxon>
        <taxon>Vespertilionidae</taxon>
        <taxon>Pipistrellus</taxon>
    </lineage>
</organism>
<dbReference type="EMBL" id="OY882865">
    <property type="protein sequence ID" value="CAK6448649.1"/>
    <property type="molecule type" value="Genomic_DNA"/>
</dbReference>
<name>A0ABP0AEI6_PIPNA</name>
<dbReference type="Proteomes" id="UP001314169">
    <property type="component" value="Chromosome 8"/>
</dbReference>
<gene>
    <name evidence="1" type="ORF">MPIPNATIZW_LOCUS16955</name>
</gene>